<protein>
    <submittedName>
        <fullName evidence="1">Uncharacterized protein</fullName>
    </submittedName>
</protein>
<accession>A0A4C1WZF6</accession>
<organism evidence="1 2">
    <name type="scientific">Eumeta variegata</name>
    <name type="common">Bagworm moth</name>
    <name type="synonym">Eumeta japonica</name>
    <dbReference type="NCBI Taxonomy" id="151549"/>
    <lineage>
        <taxon>Eukaryota</taxon>
        <taxon>Metazoa</taxon>
        <taxon>Ecdysozoa</taxon>
        <taxon>Arthropoda</taxon>
        <taxon>Hexapoda</taxon>
        <taxon>Insecta</taxon>
        <taxon>Pterygota</taxon>
        <taxon>Neoptera</taxon>
        <taxon>Endopterygota</taxon>
        <taxon>Lepidoptera</taxon>
        <taxon>Glossata</taxon>
        <taxon>Ditrysia</taxon>
        <taxon>Tineoidea</taxon>
        <taxon>Psychidae</taxon>
        <taxon>Oiketicinae</taxon>
        <taxon>Eumeta</taxon>
    </lineage>
</organism>
<evidence type="ECO:0000313" key="1">
    <source>
        <dbReference type="EMBL" id="GBP56303.1"/>
    </source>
</evidence>
<sequence>MQRRGVRGARGATPHAILIGYHCVALSRRSRTINITSATRSSAAPNPHWASVKLLRSTSLNLKKKRLNEGLPQIGVIKARMNITSDLNAIQ</sequence>
<dbReference type="AlphaFoldDB" id="A0A4C1WZF6"/>
<proteinExistence type="predicted"/>
<reference evidence="1 2" key="1">
    <citation type="journal article" date="2019" name="Commun. Biol.">
        <title>The bagworm genome reveals a unique fibroin gene that provides high tensile strength.</title>
        <authorList>
            <person name="Kono N."/>
            <person name="Nakamura H."/>
            <person name="Ohtoshi R."/>
            <person name="Tomita M."/>
            <person name="Numata K."/>
            <person name="Arakawa K."/>
        </authorList>
    </citation>
    <scope>NUCLEOTIDE SEQUENCE [LARGE SCALE GENOMIC DNA]</scope>
</reference>
<evidence type="ECO:0000313" key="2">
    <source>
        <dbReference type="Proteomes" id="UP000299102"/>
    </source>
</evidence>
<dbReference type="Proteomes" id="UP000299102">
    <property type="component" value="Unassembled WGS sequence"/>
</dbReference>
<comment type="caution">
    <text evidence="1">The sequence shown here is derived from an EMBL/GenBank/DDBJ whole genome shotgun (WGS) entry which is preliminary data.</text>
</comment>
<keyword evidence="2" id="KW-1185">Reference proteome</keyword>
<dbReference type="EMBL" id="BGZK01000689">
    <property type="protein sequence ID" value="GBP56303.1"/>
    <property type="molecule type" value="Genomic_DNA"/>
</dbReference>
<gene>
    <name evidence="1" type="ORF">EVAR_28883_1</name>
</gene>
<name>A0A4C1WZF6_EUMVA</name>